<dbReference type="AlphaFoldDB" id="A0A4Y2BPG4"/>
<comment type="caution">
    <text evidence="1">The sequence shown here is derived from an EMBL/GenBank/DDBJ whole genome shotgun (WGS) entry which is preliminary data.</text>
</comment>
<protein>
    <submittedName>
        <fullName evidence="1">Uncharacterized protein</fullName>
    </submittedName>
</protein>
<evidence type="ECO:0000313" key="2">
    <source>
        <dbReference type="Proteomes" id="UP000499080"/>
    </source>
</evidence>
<gene>
    <name evidence="1" type="ORF">AVEN_216443_1</name>
</gene>
<accession>A0A4Y2BPG4</accession>
<dbReference type="EMBL" id="BGPR01000091">
    <property type="protein sequence ID" value="GBL93084.1"/>
    <property type="molecule type" value="Genomic_DNA"/>
</dbReference>
<keyword evidence="2" id="KW-1185">Reference proteome</keyword>
<dbReference type="Proteomes" id="UP000499080">
    <property type="component" value="Unassembled WGS sequence"/>
</dbReference>
<reference evidence="1 2" key="1">
    <citation type="journal article" date="2019" name="Sci. Rep.">
        <title>Orb-weaving spider Araneus ventricosus genome elucidates the spidroin gene catalogue.</title>
        <authorList>
            <person name="Kono N."/>
            <person name="Nakamura H."/>
            <person name="Ohtoshi R."/>
            <person name="Moran D.A.P."/>
            <person name="Shinohara A."/>
            <person name="Yoshida Y."/>
            <person name="Fujiwara M."/>
            <person name="Mori M."/>
            <person name="Tomita M."/>
            <person name="Arakawa K."/>
        </authorList>
    </citation>
    <scope>NUCLEOTIDE SEQUENCE [LARGE SCALE GENOMIC DNA]</scope>
</reference>
<organism evidence="1 2">
    <name type="scientific">Araneus ventricosus</name>
    <name type="common">Orbweaver spider</name>
    <name type="synonym">Epeira ventricosa</name>
    <dbReference type="NCBI Taxonomy" id="182803"/>
    <lineage>
        <taxon>Eukaryota</taxon>
        <taxon>Metazoa</taxon>
        <taxon>Ecdysozoa</taxon>
        <taxon>Arthropoda</taxon>
        <taxon>Chelicerata</taxon>
        <taxon>Arachnida</taxon>
        <taxon>Araneae</taxon>
        <taxon>Araneomorphae</taxon>
        <taxon>Entelegynae</taxon>
        <taxon>Araneoidea</taxon>
        <taxon>Araneidae</taxon>
        <taxon>Araneus</taxon>
    </lineage>
</organism>
<name>A0A4Y2BPG4_ARAVE</name>
<evidence type="ECO:0000313" key="1">
    <source>
        <dbReference type="EMBL" id="GBL93084.1"/>
    </source>
</evidence>
<proteinExistence type="predicted"/>
<sequence length="120" mass="13164">MDLIQHTDLSPELQELRSEFLQRFPCDVTPYQEHYKFEAVGIDGDVFGVRTSLKNHFGVSSAVRAGELSAIESAVNVIFSELLSVCVARRGRALTVIASDLLSVCVIVPVACALCFPEYS</sequence>